<dbReference type="Proteomes" id="UP000886501">
    <property type="component" value="Unassembled WGS sequence"/>
</dbReference>
<comment type="caution">
    <text evidence="1">The sequence shown here is derived from an EMBL/GenBank/DDBJ whole genome shotgun (WGS) entry which is preliminary data.</text>
</comment>
<reference evidence="1" key="2">
    <citation type="journal article" date="2020" name="Nat. Commun.">
        <title>Large-scale genome sequencing of mycorrhizal fungi provides insights into the early evolution of symbiotic traits.</title>
        <authorList>
            <person name="Miyauchi S."/>
            <person name="Kiss E."/>
            <person name="Kuo A."/>
            <person name="Drula E."/>
            <person name="Kohler A."/>
            <person name="Sanchez-Garcia M."/>
            <person name="Morin E."/>
            <person name="Andreopoulos B."/>
            <person name="Barry K.W."/>
            <person name="Bonito G."/>
            <person name="Buee M."/>
            <person name="Carver A."/>
            <person name="Chen C."/>
            <person name="Cichocki N."/>
            <person name="Clum A."/>
            <person name="Culley D."/>
            <person name="Crous P.W."/>
            <person name="Fauchery L."/>
            <person name="Girlanda M."/>
            <person name="Hayes R.D."/>
            <person name="Keri Z."/>
            <person name="LaButti K."/>
            <person name="Lipzen A."/>
            <person name="Lombard V."/>
            <person name="Magnuson J."/>
            <person name="Maillard F."/>
            <person name="Murat C."/>
            <person name="Nolan M."/>
            <person name="Ohm R.A."/>
            <person name="Pangilinan J."/>
            <person name="Pereira M.F."/>
            <person name="Perotto S."/>
            <person name="Peter M."/>
            <person name="Pfister S."/>
            <person name="Riley R."/>
            <person name="Sitrit Y."/>
            <person name="Stielow J.B."/>
            <person name="Szollosi G."/>
            <person name="Zifcakova L."/>
            <person name="Stursova M."/>
            <person name="Spatafora J.W."/>
            <person name="Tedersoo L."/>
            <person name="Vaario L.M."/>
            <person name="Yamada A."/>
            <person name="Yan M."/>
            <person name="Wang P."/>
            <person name="Xu J."/>
            <person name="Bruns T."/>
            <person name="Baldrian P."/>
            <person name="Vilgalys R."/>
            <person name="Dunand C."/>
            <person name="Henrissat B."/>
            <person name="Grigoriev I.V."/>
            <person name="Hibbett D."/>
            <person name="Nagy L.G."/>
            <person name="Martin F.M."/>
        </authorList>
    </citation>
    <scope>NUCLEOTIDE SEQUENCE</scope>
    <source>
        <strain evidence="1">P2</strain>
    </source>
</reference>
<proteinExistence type="predicted"/>
<organism evidence="1 2">
    <name type="scientific">Thelephora ganbajun</name>
    <name type="common">Ganba fungus</name>
    <dbReference type="NCBI Taxonomy" id="370292"/>
    <lineage>
        <taxon>Eukaryota</taxon>
        <taxon>Fungi</taxon>
        <taxon>Dikarya</taxon>
        <taxon>Basidiomycota</taxon>
        <taxon>Agaricomycotina</taxon>
        <taxon>Agaricomycetes</taxon>
        <taxon>Thelephorales</taxon>
        <taxon>Thelephoraceae</taxon>
        <taxon>Thelephora</taxon>
    </lineage>
</organism>
<name>A0ACB6Z7F4_THEGA</name>
<keyword evidence="2" id="KW-1185">Reference proteome</keyword>
<evidence type="ECO:0000313" key="2">
    <source>
        <dbReference type="Proteomes" id="UP000886501"/>
    </source>
</evidence>
<accession>A0ACB6Z7F4</accession>
<reference evidence="1" key="1">
    <citation type="submission" date="2019-10" db="EMBL/GenBank/DDBJ databases">
        <authorList>
            <consortium name="DOE Joint Genome Institute"/>
            <person name="Kuo A."/>
            <person name="Miyauchi S."/>
            <person name="Kiss E."/>
            <person name="Drula E."/>
            <person name="Kohler A."/>
            <person name="Sanchez-Garcia M."/>
            <person name="Andreopoulos B."/>
            <person name="Barry K.W."/>
            <person name="Bonito G."/>
            <person name="Buee M."/>
            <person name="Carver A."/>
            <person name="Chen C."/>
            <person name="Cichocki N."/>
            <person name="Clum A."/>
            <person name="Culley D."/>
            <person name="Crous P.W."/>
            <person name="Fauchery L."/>
            <person name="Girlanda M."/>
            <person name="Hayes R."/>
            <person name="Keri Z."/>
            <person name="Labutti K."/>
            <person name="Lipzen A."/>
            <person name="Lombard V."/>
            <person name="Magnuson J."/>
            <person name="Maillard F."/>
            <person name="Morin E."/>
            <person name="Murat C."/>
            <person name="Nolan M."/>
            <person name="Ohm R."/>
            <person name="Pangilinan J."/>
            <person name="Pereira M."/>
            <person name="Perotto S."/>
            <person name="Peter M."/>
            <person name="Riley R."/>
            <person name="Sitrit Y."/>
            <person name="Stielow B."/>
            <person name="Szollosi G."/>
            <person name="Zifcakova L."/>
            <person name="Stursova M."/>
            <person name="Spatafora J.W."/>
            <person name="Tedersoo L."/>
            <person name="Vaario L.-M."/>
            <person name="Yamada A."/>
            <person name="Yan M."/>
            <person name="Wang P."/>
            <person name="Xu J."/>
            <person name="Bruns T."/>
            <person name="Baldrian P."/>
            <person name="Vilgalys R."/>
            <person name="Henrissat B."/>
            <person name="Grigoriev I.V."/>
            <person name="Hibbett D."/>
            <person name="Nagy L.G."/>
            <person name="Martin F.M."/>
        </authorList>
    </citation>
    <scope>NUCLEOTIDE SEQUENCE</scope>
    <source>
        <strain evidence="1">P2</strain>
    </source>
</reference>
<gene>
    <name evidence="1" type="ORF">BDM02DRAFT_474690</name>
</gene>
<protein>
    <submittedName>
        <fullName evidence="1">Uncharacterized protein</fullName>
    </submittedName>
</protein>
<evidence type="ECO:0000313" key="1">
    <source>
        <dbReference type="EMBL" id="KAF9645669.1"/>
    </source>
</evidence>
<sequence>MSPAPTLTMESERPGLELSFSQLLDALDKRLDNIVGTNSSQTEPTILKQVDDVITRISDIWRKARNVKNSFAPINKLPPETLATVVGFLKPGLQLINATAVCQYWRATLLSFPRLWNRVRPSNQMLFEAYLERSKSVLLKIRLCDERAHLVESLVPHTFRLASLAMVTSDSSNFRTIAHYLQKPIPTLRKFSIITPSGQNTLELPSDIDNNLFLHVKKLHLEGMSSFRAPHAFAHVAELRWHVRSSSQIQIAGLLDTLEQLVALERIVIVFQSRHSYIITDPTPHLVTLARVQRMSLHCTREGIPPILEFLKLPNLIYLFVGTARTFPWPFPTLPITSFDQHLPNFAELPEMEVCTRNDQSRVSFRSSSQASLDYYAHPQSFGKTRYRHEHRWRGGCMVGQLVARSEVTGAFGIPGLLWSHTTRIRDTSSAQV</sequence>
<dbReference type="EMBL" id="MU118082">
    <property type="protein sequence ID" value="KAF9645669.1"/>
    <property type="molecule type" value="Genomic_DNA"/>
</dbReference>